<dbReference type="SUPFAM" id="SSF88946">
    <property type="entry name" value="Sigma2 domain of RNA polymerase sigma factors"/>
    <property type="match status" value="1"/>
</dbReference>
<dbReference type="RefSeq" id="WP_145072441.1">
    <property type="nucleotide sequence ID" value="NZ_CP036298.1"/>
</dbReference>
<dbReference type="InterPro" id="IPR013325">
    <property type="entry name" value="RNA_pol_sigma_r2"/>
</dbReference>
<accession>A0A518FZJ3</accession>
<dbReference type="InterPro" id="IPR014284">
    <property type="entry name" value="RNA_pol_sigma-70_dom"/>
</dbReference>
<dbReference type="OrthoDB" id="265297at2"/>
<dbReference type="CDD" id="cd06171">
    <property type="entry name" value="Sigma70_r4"/>
    <property type="match status" value="1"/>
</dbReference>
<reference evidence="8 9" key="1">
    <citation type="submission" date="2019-02" db="EMBL/GenBank/DDBJ databases">
        <title>Deep-cultivation of Planctomycetes and their phenomic and genomic characterization uncovers novel biology.</title>
        <authorList>
            <person name="Wiegand S."/>
            <person name="Jogler M."/>
            <person name="Boedeker C."/>
            <person name="Pinto D."/>
            <person name="Vollmers J."/>
            <person name="Rivas-Marin E."/>
            <person name="Kohn T."/>
            <person name="Peeters S.H."/>
            <person name="Heuer A."/>
            <person name="Rast P."/>
            <person name="Oberbeckmann S."/>
            <person name="Bunk B."/>
            <person name="Jeske O."/>
            <person name="Meyerdierks A."/>
            <person name="Storesund J.E."/>
            <person name="Kallscheuer N."/>
            <person name="Luecker S."/>
            <person name="Lage O.M."/>
            <person name="Pohl T."/>
            <person name="Merkel B.J."/>
            <person name="Hornburger P."/>
            <person name="Mueller R.-W."/>
            <person name="Bruemmer F."/>
            <person name="Labrenz M."/>
            <person name="Spormann A.M."/>
            <person name="Op den Camp H."/>
            <person name="Overmann J."/>
            <person name="Amann R."/>
            <person name="Jetten M.S.M."/>
            <person name="Mascher T."/>
            <person name="Medema M.H."/>
            <person name="Devos D.P."/>
            <person name="Kaster A.-K."/>
            <person name="Ovreas L."/>
            <person name="Rohde M."/>
            <person name="Galperin M.Y."/>
            <person name="Jogler C."/>
        </authorList>
    </citation>
    <scope>NUCLEOTIDE SEQUENCE [LARGE SCALE GENOMIC DNA]</scope>
    <source>
        <strain evidence="8 9">Q31a</strain>
    </source>
</reference>
<dbReference type="KEGG" id="ahel:Q31a_00510"/>
<comment type="similarity">
    <text evidence="1">Belongs to the sigma-70 factor family. ECF subfamily.</text>
</comment>
<dbReference type="PANTHER" id="PTHR43133:SF51">
    <property type="entry name" value="RNA POLYMERASE SIGMA FACTOR"/>
    <property type="match status" value="1"/>
</dbReference>
<keyword evidence="4" id="KW-0238">DNA-binding</keyword>
<keyword evidence="5" id="KW-0804">Transcription</keyword>
<evidence type="ECO:0000256" key="5">
    <source>
        <dbReference type="ARBA" id="ARBA00023163"/>
    </source>
</evidence>
<dbReference type="Gene3D" id="1.10.10.10">
    <property type="entry name" value="Winged helix-like DNA-binding domain superfamily/Winged helix DNA-binding domain"/>
    <property type="match status" value="1"/>
</dbReference>
<name>A0A518FZJ3_9BACT</name>
<dbReference type="Pfam" id="PF04545">
    <property type="entry name" value="Sigma70_r4"/>
    <property type="match status" value="1"/>
</dbReference>
<evidence type="ECO:0000259" key="6">
    <source>
        <dbReference type="Pfam" id="PF04542"/>
    </source>
</evidence>
<dbReference type="InterPro" id="IPR013324">
    <property type="entry name" value="RNA_pol_sigma_r3/r4-like"/>
</dbReference>
<keyword evidence="2" id="KW-0805">Transcription regulation</keyword>
<evidence type="ECO:0000256" key="3">
    <source>
        <dbReference type="ARBA" id="ARBA00023082"/>
    </source>
</evidence>
<dbReference type="Gene3D" id="1.10.1740.10">
    <property type="match status" value="1"/>
</dbReference>
<keyword evidence="9" id="KW-1185">Reference proteome</keyword>
<sequence length="186" mass="20923">MSDPKSTSPDEFESFRSYLHILAETQLHARLKSKVDASDIVQQTMLQAYQAREQFRGTTEAEKAAWLRTILGNVLSGLARGFSRKRRDLSREQSIQAVEKSSLQLTNLLSADTSSPSSAMHRHERADQLAKAMLRLTAEQRQAIMLKYWQGATLAEIGQQLDKSTEAVAGLLFRGMQKLRSVIEKT</sequence>
<dbReference type="PANTHER" id="PTHR43133">
    <property type="entry name" value="RNA POLYMERASE ECF-TYPE SIGMA FACTO"/>
    <property type="match status" value="1"/>
</dbReference>
<dbReference type="Proteomes" id="UP000318017">
    <property type="component" value="Chromosome"/>
</dbReference>
<dbReference type="SUPFAM" id="SSF88659">
    <property type="entry name" value="Sigma3 and sigma4 domains of RNA polymerase sigma factors"/>
    <property type="match status" value="1"/>
</dbReference>
<dbReference type="InterPro" id="IPR007630">
    <property type="entry name" value="RNA_pol_sigma70_r4"/>
</dbReference>
<dbReference type="EMBL" id="CP036298">
    <property type="protein sequence ID" value="QDV21772.1"/>
    <property type="molecule type" value="Genomic_DNA"/>
</dbReference>
<dbReference type="GO" id="GO:0006352">
    <property type="term" value="P:DNA-templated transcription initiation"/>
    <property type="evidence" value="ECO:0007669"/>
    <property type="project" value="InterPro"/>
</dbReference>
<evidence type="ECO:0000256" key="2">
    <source>
        <dbReference type="ARBA" id="ARBA00023015"/>
    </source>
</evidence>
<dbReference type="NCBIfam" id="TIGR02937">
    <property type="entry name" value="sigma70-ECF"/>
    <property type="match status" value="1"/>
</dbReference>
<dbReference type="NCBIfam" id="TIGR02984">
    <property type="entry name" value="Sig-70_plancto1"/>
    <property type="match status" value="1"/>
</dbReference>
<dbReference type="InterPro" id="IPR039425">
    <property type="entry name" value="RNA_pol_sigma-70-like"/>
</dbReference>
<dbReference type="GO" id="GO:0003677">
    <property type="term" value="F:DNA binding"/>
    <property type="evidence" value="ECO:0007669"/>
    <property type="project" value="UniProtKB-KW"/>
</dbReference>
<dbReference type="InterPro" id="IPR036388">
    <property type="entry name" value="WH-like_DNA-bd_sf"/>
</dbReference>
<proteinExistence type="inferred from homology"/>
<gene>
    <name evidence="8" type="primary">sigW_1</name>
    <name evidence="8" type="ORF">Q31a_00510</name>
</gene>
<protein>
    <submittedName>
        <fullName evidence="8">ECF RNA polymerase sigma factor SigW</fullName>
    </submittedName>
</protein>
<evidence type="ECO:0000256" key="4">
    <source>
        <dbReference type="ARBA" id="ARBA00023125"/>
    </source>
</evidence>
<dbReference type="InterPro" id="IPR007627">
    <property type="entry name" value="RNA_pol_sigma70_r2"/>
</dbReference>
<organism evidence="8 9">
    <name type="scientific">Aureliella helgolandensis</name>
    <dbReference type="NCBI Taxonomy" id="2527968"/>
    <lineage>
        <taxon>Bacteria</taxon>
        <taxon>Pseudomonadati</taxon>
        <taxon>Planctomycetota</taxon>
        <taxon>Planctomycetia</taxon>
        <taxon>Pirellulales</taxon>
        <taxon>Pirellulaceae</taxon>
        <taxon>Aureliella</taxon>
    </lineage>
</organism>
<dbReference type="Pfam" id="PF04542">
    <property type="entry name" value="Sigma70_r2"/>
    <property type="match status" value="1"/>
</dbReference>
<evidence type="ECO:0000259" key="7">
    <source>
        <dbReference type="Pfam" id="PF04545"/>
    </source>
</evidence>
<evidence type="ECO:0000313" key="9">
    <source>
        <dbReference type="Proteomes" id="UP000318017"/>
    </source>
</evidence>
<dbReference type="GO" id="GO:0016987">
    <property type="term" value="F:sigma factor activity"/>
    <property type="evidence" value="ECO:0007669"/>
    <property type="project" value="UniProtKB-KW"/>
</dbReference>
<evidence type="ECO:0000256" key="1">
    <source>
        <dbReference type="ARBA" id="ARBA00010641"/>
    </source>
</evidence>
<feature type="domain" description="RNA polymerase sigma-70 region 4" evidence="7">
    <location>
        <begin position="132"/>
        <end position="180"/>
    </location>
</feature>
<feature type="domain" description="RNA polymerase sigma-70 region 2" evidence="6">
    <location>
        <begin position="28"/>
        <end position="74"/>
    </location>
</feature>
<dbReference type="AlphaFoldDB" id="A0A518FZJ3"/>
<evidence type="ECO:0000313" key="8">
    <source>
        <dbReference type="EMBL" id="QDV21772.1"/>
    </source>
</evidence>
<dbReference type="InterPro" id="IPR014326">
    <property type="entry name" value="RNA_pol_sigma-70_Plancto"/>
</dbReference>
<keyword evidence="3" id="KW-0731">Sigma factor</keyword>